<keyword evidence="7" id="KW-0539">Nucleus</keyword>
<protein>
    <recommendedName>
        <fullName evidence="3">Centromere protein X</fullName>
    </recommendedName>
</protein>
<dbReference type="OrthoDB" id="2500381at2759"/>
<dbReference type="PANTHER" id="PTHR28680:SF1">
    <property type="entry name" value="CENTROMERE PROTEIN X"/>
    <property type="match status" value="1"/>
</dbReference>
<evidence type="ECO:0000256" key="1">
    <source>
        <dbReference type="ARBA" id="ARBA00004123"/>
    </source>
</evidence>
<gene>
    <name evidence="9" type="ORF">GE061_004334</name>
</gene>
<proteinExistence type="inferred from homology"/>
<dbReference type="GO" id="GO:0031297">
    <property type="term" value="P:replication fork processing"/>
    <property type="evidence" value="ECO:0007669"/>
    <property type="project" value="TreeGrafter"/>
</dbReference>
<dbReference type="Pfam" id="PF09415">
    <property type="entry name" value="CENP-X"/>
    <property type="match status" value="1"/>
</dbReference>
<accession>A0A8S9X0P5</accession>
<dbReference type="CDD" id="cd22921">
    <property type="entry name" value="HFD_CENP-X"/>
    <property type="match status" value="1"/>
</dbReference>
<evidence type="ECO:0000256" key="3">
    <source>
        <dbReference type="ARBA" id="ARBA00016388"/>
    </source>
</evidence>
<evidence type="ECO:0000313" key="10">
    <source>
        <dbReference type="Proteomes" id="UP000466442"/>
    </source>
</evidence>
<dbReference type="GO" id="GO:0003677">
    <property type="term" value="F:DNA binding"/>
    <property type="evidence" value="ECO:0007669"/>
    <property type="project" value="UniProtKB-KW"/>
</dbReference>
<sequence>MDQPANYLKPETVRAIVSSRFKSSKTKISLNTAKYLSVCFNCLIQEAILRSGQQCVSEGSEVVTSDIVQKITTQLLLDFGS</sequence>
<reference evidence="9" key="1">
    <citation type="journal article" date="2021" name="Mol. Ecol. Resour.">
        <title>Apolygus lucorum genome provides insights into omnivorousness and mesophyll feeding.</title>
        <authorList>
            <person name="Liu Y."/>
            <person name="Liu H."/>
            <person name="Wang H."/>
            <person name="Huang T."/>
            <person name="Liu B."/>
            <person name="Yang B."/>
            <person name="Yin L."/>
            <person name="Li B."/>
            <person name="Zhang Y."/>
            <person name="Zhang S."/>
            <person name="Jiang F."/>
            <person name="Zhang X."/>
            <person name="Ren Y."/>
            <person name="Wang B."/>
            <person name="Wang S."/>
            <person name="Lu Y."/>
            <person name="Wu K."/>
            <person name="Fan W."/>
            <person name="Wang G."/>
        </authorList>
    </citation>
    <scope>NUCLEOTIDE SEQUENCE</scope>
    <source>
        <strain evidence="9">12Hb</strain>
    </source>
</reference>
<dbReference type="GO" id="GO:0071821">
    <property type="term" value="C:FANCM-MHF complex"/>
    <property type="evidence" value="ECO:0007669"/>
    <property type="project" value="TreeGrafter"/>
</dbReference>
<evidence type="ECO:0000256" key="6">
    <source>
        <dbReference type="ARBA" id="ARBA00023204"/>
    </source>
</evidence>
<keyword evidence="4" id="KW-0227">DNA damage</keyword>
<comment type="subcellular location">
    <subcellularLocation>
        <location evidence="1">Nucleus</location>
    </subcellularLocation>
</comment>
<evidence type="ECO:0000256" key="4">
    <source>
        <dbReference type="ARBA" id="ARBA00022763"/>
    </source>
</evidence>
<evidence type="ECO:0000256" key="5">
    <source>
        <dbReference type="ARBA" id="ARBA00023125"/>
    </source>
</evidence>
<evidence type="ECO:0000313" key="9">
    <source>
        <dbReference type="EMBL" id="KAF6201938.1"/>
    </source>
</evidence>
<comment type="caution">
    <text evidence="9">The sequence shown here is derived from an EMBL/GenBank/DDBJ whole genome shotgun (WGS) entry which is preliminary data.</text>
</comment>
<dbReference type="EMBL" id="WIXP02000012">
    <property type="protein sequence ID" value="KAF6201938.1"/>
    <property type="molecule type" value="Genomic_DNA"/>
</dbReference>
<organism evidence="9 10">
    <name type="scientific">Apolygus lucorum</name>
    <name type="common">Small green plant bug</name>
    <name type="synonym">Lygocoris lucorum</name>
    <dbReference type="NCBI Taxonomy" id="248454"/>
    <lineage>
        <taxon>Eukaryota</taxon>
        <taxon>Metazoa</taxon>
        <taxon>Ecdysozoa</taxon>
        <taxon>Arthropoda</taxon>
        <taxon>Hexapoda</taxon>
        <taxon>Insecta</taxon>
        <taxon>Pterygota</taxon>
        <taxon>Neoptera</taxon>
        <taxon>Paraneoptera</taxon>
        <taxon>Hemiptera</taxon>
        <taxon>Heteroptera</taxon>
        <taxon>Panheteroptera</taxon>
        <taxon>Cimicomorpha</taxon>
        <taxon>Miridae</taxon>
        <taxon>Mirini</taxon>
        <taxon>Apolygus</taxon>
    </lineage>
</organism>
<keyword evidence="10" id="KW-1185">Reference proteome</keyword>
<name>A0A8S9X0P5_APOLU</name>
<dbReference type="PANTHER" id="PTHR28680">
    <property type="entry name" value="CENTROMERE PROTEIN X"/>
    <property type="match status" value="1"/>
</dbReference>
<dbReference type="GO" id="GO:0006281">
    <property type="term" value="P:DNA repair"/>
    <property type="evidence" value="ECO:0007669"/>
    <property type="project" value="UniProtKB-KW"/>
</dbReference>
<comment type="subunit">
    <text evidence="8">Heterodimer with CENPX, sometimes called MHF; this interaction stabilizes both partners. MHF heterodimers can assemble to form tetrameric structures. MHF also coassemble with CENPT-CENPW heterodimers at centromeres to form the tetrameric CENP-T-W-S-X complex. Forms a discrete complex with FANCM and CENPX, called FANCM-MHF; this interaction, probably mediated by direct binding between CENPS and FANCM, leads to synergistic activation of double-stranded DNA binding and strongly stimulates FANCM-mediated DNA remodeling. Recruited by FANCM to the Fanconi anemia (FA) core complex, which consists of CENPS, CENPX, FANCA, FANCB, FANCC, FANCE, FANCF, FANCG, FANCL, FANCM, FAAP24 and FAAP100. The FA core complex associates with Bloom syndrome (BLM) complex, which consists of at least BLM, DNA topoisomerase 3-alpha (TOP3A), RMI1/BLAP75, RPA1/RPA70 and RPA2/RPA32. The super complex between FA and BLM is called BRAFT.</text>
</comment>
<dbReference type="Gene3D" id="6.10.130.30">
    <property type="match status" value="1"/>
</dbReference>
<evidence type="ECO:0000256" key="2">
    <source>
        <dbReference type="ARBA" id="ARBA00009359"/>
    </source>
</evidence>
<dbReference type="GO" id="GO:0051382">
    <property type="term" value="P:kinetochore assembly"/>
    <property type="evidence" value="ECO:0007669"/>
    <property type="project" value="InterPro"/>
</dbReference>
<comment type="similarity">
    <text evidence="2">Belongs to the CENP-X/MHF2 family.</text>
</comment>
<evidence type="ECO:0000256" key="7">
    <source>
        <dbReference type="ARBA" id="ARBA00023242"/>
    </source>
</evidence>
<keyword evidence="5" id="KW-0238">DNA-binding</keyword>
<dbReference type="GO" id="GO:0000712">
    <property type="term" value="P:resolution of meiotic recombination intermediates"/>
    <property type="evidence" value="ECO:0007669"/>
    <property type="project" value="TreeGrafter"/>
</dbReference>
<keyword evidence="6" id="KW-0234">DNA repair</keyword>
<evidence type="ECO:0000256" key="8">
    <source>
        <dbReference type="ARBA" id="ARBA00047146"/>
    </source>
</evidence>
<dbReference type="Proteomes" id="UP000466442">
    <property type="component" value="Linkage Group LG12"/>
</dbReference>
<dbReference type="AlphaFoldDB" id="A0A8S9X0P5"/>
<dbReference type="InterPro" id="IPR018552">
    <property type="entry name" value="CENP-X"/>
</dbReference>